<evidence type="ECO:0000256" key="3">
    <source>
        <dbReference type="ARBA" id="ARBA00005709"/>
    </source>
</evidence>
<dbReference type="AlphaFoldDB" id="A0A5B8LKZ7"/>
<keyword evidence="4" id="KW-0975">Bacterial flagellum</keyword>
<dbReference type="Pfam" id="PF00700">
    <property type="entry name" value="Flagellin_C"/>
    <property type="match status" value="1"/>
</dbReference>
<dbReference type="SUPFAM" id="SSF64518">
    <property type="entry name" value="Phase 1 flagellin"/>
    <property type="match status" value="1"/>
</dbReference>
<dbReference type="EMBL" id="CP042306">
    <property type="protein sequence ID" value="QDZ08609.1"/>
    <property type="molecule type" value="Genomic_DNA"/>
</dbReference>
<evidence type="ECO:0000256" key="2">
    <source>
        <dbReference type="ARBA" id="ARBA00004613"/>
    </source>
</evidence>
<dbReference type="InterPro" id="IPR001029">
    <property type="entry name" value="Flagellin_N"/>
</dbReference>
<dbReference type="RefSeq" id="WP_146573308.1">
    <property type="nucleotide sequence ID" value="NZ_CP042306.1"/>
</dbReference>
<keyword evidence="7" id="KW-0282">Flagellum</keyword>
<evidence type="ECO:0000256" key="4">
    <source>
        <dbReference type="ARBA" id="ARBA00023143"/>
    </source>
</evidence>
<dbReference type="Proteomes" id="UP000315673">
    <property type="component" value="Chromosome"/>
</dbReference>
<feature type="domain" description="Flagellin C-terminal" evidence="6">
    <location>
        <begin position="217"/>
        <end position="288"/>
    </location>
</feature>
<proteinExistence type="inferred from homology"/>
<dbReference type="GO" id="GO:0005198">
    <property type="term" value="F:structural molecule activity"/>
    <property type="evidence" value="ECO:0007669"/>
    <property type="project" value="InterPro"/>
</dbReference>
<evidence type="ECO:0000259" key="5">
    <source>
        <dbReference type="Pfam" id="PF00669"/>
    </source>
</evidence>
<accession>A0A5B8LKZ7</accession>
<evidence type="ECO:0000313" key="8">
    <source>
        <dbReference type="Proteomes" id="UP000315673"/>
    </source>
</evidence>
<feature type="domain" description="Flagellin N-terminal" evidence="5">
    <location>
        <begin position="3"/>
        <end position="137"/>
    </location>
</feature>
<sequence>MQISTQQFYTSNQRNLHALTSTADILQTQISTGKKLNAPSDDAVGYRRLQGLVRDGSNDQAYGGNITIVQSALSQADTTLKSMTDDIQRAKELAIKANSGTLSPSDRSIIADELDSIVKGLVDLANAKDSRGAAIFASGDSPAVTANSNGTFTFATSGPTTIPIGDSSSAAPGDAASRLFVDSGGGNILSDISALSAALRGTGDVSTLAGATGDKLTASNNQVAGVQGALGARSQRVDIESTRMAANATDREITRSSIEDVDPTQAITDLQKTMTILSAAQASFTKLAGLSLFDYMR</sequence>
<dbReference type="InterPro" id="IPR001492">
    <property type="entry name" value="Flagellin"/>
</dbReference>
<evidence type="ECO:0000313" key="7">
    <source>
        <dbReference type="EMBL" id="QDZ08609.1"/>
    </source>
</evidence>
<name>A0A5B8LKZ7_9SPHN</name>
<dbReference type="GO" id="GO:0009424">
    <property type="term" value="C:bacterial-type flagellum hook"/>
    <property type="evidence" value="ECO:0007669"/>
    <property type="project" value="InterPro"/>
</dbReference>
<dbReference type="OrthoDB" id="7389561at2"/>
<reference evidence="7 8" key="1">
    <citation type="submission" date="2019-07" db="EMBL/GenBank/DDBJ databases">
        <title>Full genome sequence of Sphingomonas sp. 4R-6-7(HKS19).</title>
        <authorList>
            <person name="Im W.-T."/>
        </authorList>
    </citation>
    <scope>NUCLEOTIDE SEQUENCE [LARGE SCALE GENOMIC DNA]</scope>
    <source>
        <strain evidence="7 8">HKS19</strain>
    </source>
</reference>
<dbReference type="GO" id="GO:0005576">
    <property type="term" value="C:extracellular region"/>
    <property type="evidence" value="ECO:0007669"/>
    <property type="project" value="UniProtKB-SubCell"/>
</dbReference>
<comment type="subcellular location">
    <subcellularLocation>
        <location evidence="1">Bacterial flagellum</location>
    </subcellularLocation>
    <subcellularLocation>
        <location evidence="2">Secreted</location>
    </subcellularLocation>
</comment>
<evidence type="ECO:0000256" key="1">
    <source>
        <dbReference type="ARBA" id="ARBA00004365"/>
    </source>
</evidence>
<comment type="similarity">
    <text evidence="3">Belongs to the bacterial flagellin family.</text>
</comment>
<dbReference type="NCBIfam" id="TIGR02550">
    <property type="entry name" value="flagell_flgL"/>
    <property type="match status" value="1"/>
</dbReference>
<dbReference type="PANTHER" id="PTHR42792:SF1">
    <property type="entry name" value="FLAGELLAR HOOK-ASSOCIATED PROTEIN 3"/>
    <property type="match status" value="1"/>
</dbReference>
<dbReference type="Gene3D" id="1.20.1330.10">
    <property type="entry name" value="f41 fragment of flagellin, N-terminal domain"/>
    <property type="match status" value="1"/>
</dbReference>
<gene>
    <name evidence="7" type="primary">flgL</name>
    <name evidence="7" type="ORF">FPZ24_14975</name>
</gene>
<dbReference type="GO" id="GO:0071973">
    <property type="term" value="P:bacterial-type flagellum-dependent cell motility"/>
    <property type="evidence" value="ECO:0007669"/>
    <property type="project" value="InterPro"/>
</dbReference>
<protein>
    <submittedName>
        <fullName evidence="7">Flagellar hook-associated protein 3</fullName>
    </submittedName>
</protein>
<evidence type="ECO:0000259" key="6">
    <source>
        <dbReference type="Pfam" id="PF00700"/>
    </source>
</evidence>
<organism evidence="7 8">
    <name type="scientific">Sphingomonas panacisoli</name>
    <dbReference type="NCBI Taxonomy" id="1813879"/>
    <lineage>
        <taxon>Bacteria</taxon>
        <taxon>Pseudomonadati</taxon>
        <taxon>Pseudomonadota</taxon>
        <taxon>Alphaproteobacteria</taxon>
        <taxon>Sphingomonadales</taxon>
        <taxon>Sphingomonadaceae</taxon>
        <taxon>Sphingomonas</taxon>
    </lineage>
</organism>
<dbReference type="PANTHER" id="PTHR42792">
    <property type="entry name" value="FLAGELLIN"/>
    <property type="match status" value="1"/>
</dbReference>
<dbReference type="InterPro" id="IPR013384">
    <property type="entry name" value="Flagell_FlgL"/>
</dbReference>
<keyword evidence="7" id="KW-0966">Cell projection</keyword>
<dbReference type="InterPro" id="IPR046358">
    <property type="entry name" value="Flagellin_C"/>
</dbReference>
<dbReference type="Pfam" id="PF00669">
    <property type="entry name" value="Flagellin_N"/>
    <property type="match status" value="1"/>
</dbReference>
<keyword evidence="8" id="KW-1185">Reference proteome</keyword>
<dbReference type="KEGG" id="spai:FPZ24_14975"/>
<keyword evidence="7" id="KW-0969">Cilium</keyword>